<keyword evidence="6" id="KW-1185">Reference proteome</keyword>
<dbReference type="PRINTS" id="PR00412">
    <property type="entry name" value="EPOXHYDRLASE"/>
</dbReference>
<keyword evidence="1" id="KW-0378">Hydrolase</keyword>
<evidence type="ECO:0000313" key="6">
    <source>
        <dbReference type="Proteomes" id="UP000646827"/>
    </source>
</evidence>
<evidence type="ECO:0000259" key="4">
    <source>
        <dbReference type="Pfam" id="PF08547"/>
    </source>
</evidence>
<protein>
    <submittedName>
        <fullName evidence="5">Uncharacterized protein</fullName>
    </submittedName>
</protein>
<evidence type="ECO:0000256" key="1">
    <source>
        <dbReference type="ARBA" id="ARBA00022801"/>
    </source>
</evidence>
<dbReference type="InterPro" id="IPR000073">
    <property type="entry name" value="AB_hydrolase_1"/>
</dbReference>
<comment type="caution">
    <text evidence="5">The sequence shown here is derived from an EMBL/GenBank/DDBJ whole genome shotgun (WGS) entry which is preliminary data.</text>
</comment>
<dbReference type="EMBL" id="JAEPRB010000361">
    <property type="protein sequence ID" value="KAG2216774.1"/>
    <property type="molecule type" value="Genomic_DNA"/>
</dbReference>
<comment type="similarity">
    <text evidence="2">Belongs to the AB hydrolase superfamily. Epoxide hydrolase family.</text>
</comment>
<dbReference type="Pfam" id="PF08547">
    <property type="entry name" value="CIA30"/>
    <property type="match status" value="1"/>
</dbReference>
<gene>
    <name evidence="5" type="ORF">INT45_003788</name>
</gene>
<sequence length="509" mass="58406">MNPSDPSTFNHQYANVNGIHMHYIDENQSSKKVLLLLHGWPDLWCGWRQQIPYLTKLGYRVIAPTLRGCGETDAPTDTSAYGDRTISTDFAALLDHLEIPTVIVIGHDWGGHAAWRFTQFYPERVIGVSSFCVPYSPPAKEYTPIEEIVKLVPILTYQQYLTTPRAEQEINEHLEDFFKRLFRPFSEVKQSSIVDIYDMETKSLVVGRPLVPKSDLLPQKYQKPKIAGSLQYYKRGEVNFEESKDLDPIITKPALVILTDELPLPPPMIKIMEESVPNLETHTIENTSHWLLWEKSEESMRMDGLQGWKKELPLLTLNTKQDINQWAIGCDKDIGGFSEASLELTSQGKGKFSGNISLELPANREIVQSGYAAIRSKERDATMWGTPCWDTSLFRYLALRVRGDNRKYFVNIQTDTYFQTDLFQHRLFLRTPGQWETVMVPFRDFVFTSNGMIMPDQVEMFREKIKTIGISLTDRQEGPFSIEIDWIKAMNSEDTEGDNDRTPASSEID</sequence>
<dbReference type="Gene3D" id="3.40.50.1820">
    <property type="entry name" value="alpha/beta hydrolase"/>
    <property type="match status" value="1"/>
</dbReference>
<dbReference type="GO" id="GO:0016787">
    <property type="term" value="F:hydrolase activity"/>
    <property type="evidence" value="ECO:0007669"/>
    <property type="project" value="UniProtKB-KW"/>
</dbReference>
<dbReference type="InterPro" id="IPR000639">
    <property type="entry name" value="Epox_hydrolase-like"/>
</dbReference>
<dbReference type="Pfam" id="PF00561">
    <property type="entry name" value="Abhydrolase_1"/>
    <property type="match status" value="1"/>
</dbReference>
<evidence type="ECO:0000259" key="3">
    <source>
        <dbReference type="Pfam" id="PF00561"/>
    </source>
</evidence>
<accession>A0A8H7VJF4</accession>
<dbReference type="Proteomes" id="UP000646827">
    <property type="component" value="Unassembled WGS sequence"/>
</dbReference>
<dbReference type="InterPro" id="IPR029058">
    <property type="entry name" value="AB_hydrolase_fold"/>
</dbReference>
<dbReference type="AlphaFoldDB" id="A0A8H7VJF4"/>
<dbReference type="SUPFAM" id="SSF49785">
    <property type="entry name" value="Galactose-binding domain-like"/>
    <property type="match status" value="1"/>
</dbReference>
<reference evidence="5 6" key="1">
    <citation type="submission" date="2020-12" db="EMBL/GenBank/DDBJ databases">
        <title>Metabolic potential, ecology and presence of endohyphal bacteria is reflected in genomic diversity of Mucoromycotina.</title>
        <authorList>
            <person name="Muszewska A."/>
            <person name="Okrasinska A."/>
            <person name="Steczkiewicz K."/>
            <person name="Drgas O."/>
            <person name="Orlowska M."/>
            <person name="Perlinska-Lenart U."/>
            <person name="Aleksandrzak-Piekarczyk T."/>
            <person name="Szatraj K."/>
            <person name="Zielenkiewicz U."/>
            <person name="Pilsyk S."/>
            <person name="Malc E."/>
            <person name="Mieczkowski P."/>
            <person name="Kruszewska J.S."/>
            <person name="Biernat P."/>
            <person name="Pawlowska J."/>
        </authorList>
    </citation>
    <scope>NUCLEOTIDE SEQUENCE [LARGE SCALE GENOMIC DNA]</scope>
    <source>
        <strain evidence="5 6">CBS 142.35</strain>
    </source>
</reference>
<dbReference type="InterPro" id="IPR008979">
    <property type="entry name" value="Galactose-bd-like_sf"/>
</dbReference>
<dbReference type="OrthoDB" id="42561at2759"/>
<proteinExistence type="inferred from homology"/>
<dbReference type="SUPFAM" id="SSF53474">
    <property type="entry name" value="alpha/beta-Hydrolases"/>
    <property type="match status" value="1"/>
</dbReference>
<organism evidence="5 6">
    <name type="scientific">Circinella minor</name>
    <dbReference type="NCBI Taxonomy" id="1195481"/>
    <lineage>
        <taxon>Eukaryota</taxon>
        <taxon>Fungi</taxon>
        <taxon>Fungi incertae sedis</taxon>
        <taxon>Mucoromycota</taxon>
        <taxon>Mucoromycotina</taxon>
        <taxon>Mucoromycetes</taxon>
        <taxon>Mucorales</taxon>
        <taxon>Lichtheimiaceae</taxon>
        <taxon>Circinella</taxon>
    </lineage>
</organism>
<dbReference type="InterPro" id="IPR013857">
    <property type="entry name" value="NADH-UbQ_OxRdtase-assoc_prot30"/>
</dbReference>
<feature type="domain" description="AB hydrolase-1" evidence="3">
    <location>
        <begin position="33"/>
        <end position="295"/>
    </location>
</feature>
<dbReference type="PANTHER" id="PTHR43329">
    <property type="entry name" value="EPOXIDE HYDROLASE"/>
    <property type="match status" value="1"/>
</dbReference>
<evidence type="ECO:0000313" key="5">
    <source>
        <dbReference type="EMBL" id="KAG2216774.1"/>
    </source>
</evidence>
<feature type="domain" description="NADH:ubiquinone oxidoreductase intermediate-associated protein 30" evidence="4">
    <location>
        <begin position="317"/>
        <end position="484"/>
    </location>
</feature>
<evidence type="ECO:0000256" key="2">
    <source>
        <dbReference type="ARBA" id="ARBA00038334"/>
    </source>
</evidence>
<name>A0A8H7VJF4_9FUNG</name>